<accession>A0A4P8J1K7</accession>
<feature type="transmembrane region" description="Helical" evidence="1">
    <location>
        <begin position="6"/>
        <end position="24"/>
    </location>
</feature>
<dbReference type="KEGG" id="tvl:FAZ95_23810"/>
<dbReference type="OrthoDB" id="8687688at2"/>
<evidence type="ECO:0000313" key="2">
    <source>
        <dbReference type="EMBL" id="QCP52209.1"/>
    </source>
</evidence>
<organism evidence="2 3">
    <name type="scientific">Trinickia violacea</name>
    <dbReference type="NCBI Taxonomy" id="2571746"/>
    <lineage>
        <taxon>Bacteria</taxon>
        <taxon>Pseudomonadati</taxon>
        <taxon>Pseudomonadota</taxon>
        <taxon>Betaproteobacteria</taxon>
        <taxon>Burkholderiales</taxon>
        <taxon>Burkholderiaceae</taxon>
        <taxon>Trinickia</taxon>
    </lineage>
</organism>
<reference evidence="2 3" key="1">
    <citation type="submission" date="2019-05" db="EMBL/GenBank/DDBJ databases">
        <title>Burkholderia sp. DHOD12, isolated from subtropical forest soil.</title>
        <authorList>
            <person name="Gao Z.-H."/>
            <person name="Qiu L.-H."/>
        </authorList>
    </citation>
    <scope>NUCLEOTIDE SEQUENCE [LARGE SCALE GENOMIC DNA]</scope>
    <source>
        <strain evidence="2 3">DHOD12</strain>
    </source>
</reference>
<keyword evidence="1" id="KW-0472">Membrane</keyword>
<dbReference type="InterPro" id="IPR046494">
    <property type="entry name" value="DUF6587"/>
</dbReference>
<evidence type="ECO:0000313" key="3">
    <source>
        <dbReference type="Proteomes" id="UP000298656"/>
    </source>
</evidence>
<keyword evidence="3" id="KW-1185">Reference proteome</keyword>
<dbReference type="Pfam" id="PF20228">
    <property type="entry name" value="DUF6587"/>
    <property type="match status" value="1"/>
</dbReference>
<dbReference type="RefSeq" id="WP_137334982.1">
    <property type="nucleotide sequence ID" value="NZ_CP040078.1"/>
</dbReference>
<dbReference type="EMBL" id="CP040078">
    <property type="protein sequence ID" value="QCP52209.1"/>
    <property type="molecule type" value="Genomic_DNA"/>
</dbReference>
<protein>
    <submittedName>
        <fullName evidence="2">Uncharacterized protein</fullName>
    </submittedName>
</protein>
<keyword evidence="1" id="KW-0812">Transmembrane</keyword>
<keyword evidence="1" id="KW-1133">Transmembrane helix</keyword>
<sequence>MSFSLWWQYAVIALLVVASVLYTFRKVAPKLAARWQAAASIALTRPGRSRAALALGRWLSPGGATGNCGDGCGACGSCDTPQRAADHPDGQPITFRSR</sequence>
<name>A0A4P8J1K7_9BURK</name>
<proteinExistence type="predicted"/>
<evidence type="ECO:0000256" key="1">
    <source>
        <dbReference type="SAM" id="Phobius"/>
    </source>
</evidence>
<dbReference type="AlphaFoldDB" id="A0A4P8J1K7"/>
<gene>
    <name evidence="2" type="ORF">FAZ95_23810</name>
</gene>
<dbReference type="Proteomes" id="UP000298656">
    <property type="component" value="Chromosome 2"/>
</dbReference>